<dbReference type="EMBL" id="CADCWD010000065">
    <property type="protein sequence ID" value="CAA9539794.1"/>
    <property type="molecule type" value="Genomic_DNA"/>
</dbReference>
<dbReference type="Gene3D" id="3.60.15.10">
    <property type="entry name" value="Ribonuclease Z/Hydroxyacylglutathione hydrolase-like"/>
    <property type="match status" value="1"/>
</dbReference>
<dbReference type="InterPro" id="IPR036866">
    <property type="entry name" value="RibonucZ/Hydroxyglut_hydro"/>
</dbReference>
<dbReference type="PANTHER" id="PTHR46018:SF7">
    <property type="entry name" value="RIBONUCLEASE Z"/>
    <property type="match status" value="1"/>
</dbReference>
<protein>
    <submittedName>
        <fullName evidence="1">Metal-dependent hydrolases of the beta-lactamase superfamily III</fullName>
    </submittedName>
</protein>
<sequence length="331" mass="36461">MRPNLHPRLVNGRFGDPALFVEMLHRKGALLFDIGDLSALSARDLLRVSHVFVTHTHIDHFIGFDALLRVCVGREKVVEMVGPAGYLDRLQHKLLGYEWDLVDRYGTDLVFEAKEVHRGGLCRSARFRFKNAFRGEAQAAGRIDAGLVASGPGFEVRAQPLEHHGPCLGFAVGETAHVNVWKNLLEERGLGTGQWLQALKQAVIDEAENDLLIPLSSGDTAPLGSLRDLVSVTRGQKIAYVSDVADTPRNREAIAELAQDADTLFLEARFAAADAQQANERAHLTTRACGEIARAASVRRLEPFHFSPRYEGENARMLAEVEAAFGRSLTP</sequence>
<dbReference type="NCBIfam" id="NF002558">
    <property type="entry name" value="PRK02126.1"/>
    <property type="match status" value="1"/>
</dbReference>
<dbReference type="PANTHER" id="PTHR46018">
    <property type="entry name" value="ZINC PHOSPHODIESTERASE ELAC PROTEIN 1"/>
    <property type="match status" value="1"/>
</dbReference>
<dbReference type="GO" id="GO:0042781">
    <property type="term" value="F:3'-tRNA processing endoribonuclease activity"/>
    <property type="evidence" value="ECO:0007669"/>
    <property type="project" value="TreeGrafter"/>
</dbReference>
<gene>
    <name evidence="1" type="ORF">AVDCRST_MAG23-1941</name>
</gene>
<evidence type="ECO:0000313" key="1">
    <source>
        <dbReference type="EMBL" id="CAA9539794.1"/>
    </source>
</evidence>
<keyword evidence="1" id="KW-0378">Hydrolase</keyword>
<accession>A0A6J4U6K3</accession>
<proteinExistence type="predicted"/>
<reference evidence="1" key="1">
    <citation type="submission" date="2020-02" db="EMBL/GenBank/DDBJ databases">
        <authorList>
            <person name="Meier V. D."/>
        </authorList>
    </citation>
    <scope>NUCLEOTIDE SEQUENCE</scope>
    <source>
        <strain evidence="1">AVDCRST_MAG23</strain>
    </source>
</reference>
<organism evidence="1">
    <name type="scientific">uncultured Sphingosinicella sp</name>
    <dbReference type="NCBI Taxonomy" id="478748"/>
    <lineage>
        <taxon>Bacteria</taxon>
        <taxon>Pseudomonadati</taxon>
        <taxon>Pseudomonadota</taxon>
        <taxon>Alphaproteobacteria</taxon>
        <taxon>Sphingomonadales</taxon>
        <taxon>Sphingosinicellaceae</taxon>
        <taxon>Sphingosinicella</taxon>
        <taxon>environmental samples</taxon>
    </lineage>
</organism>
<name>A0A6J4U6K3_9SPHN</name>
<dbReference type="AlphaFoldDB" id="A0A6J4U6K3"/>
<dbReference type="SUPFAM" id="SSF56281">
    <property type="entry name" value="Metallo-hydrolase/oxidoreductase"/>
    <property type="match status" value="1"/>
</dbReference>